<keyword evidence="4 7" id="KW-1133">Transmembrane helix</keyword>
<dbReference type="Pfam" id="PF00361">
    <property type="entry name" value="Proton_antipo_M"/>
    <property type="match status" value="1"/>
</dbReference>
<feature type="domain" description="NADH:quinone oxidoreductase/Mrp antiporter transmembrane" evidence="8">
    <location>
        <begin position="126"/>
        <end position="419"/>
    </location>
</feature>
<reference evidence="9 10" key="1">
    <citation type="journal article" date="2009" name="Stand. Genomic Sci.">
        <title>Complete genome sequence of Halorhabdus utahensis type strain (AX-2).</title>
        <authorList>
            <person name="Anderson I."/>
            <person name="Tindall B.J."/>
            <person name="Pomrenke H."/>
            <person name="Goker M."/>
            <person name="Lapidus A."/>
            <person name="Nolan M."/>
            <person name="Copeland A."/>
            <person name="Glavina Del Rio T."/>
            <person name="Chen F."/>
            <person name="Tice H."/>
            <person name="Cheng J.F."/>
            <person name="Lucas S."/>
            <person name="Chertkov O."/>
            <person name="Bruce D."/>
            <person name="Brettin T."/>
            <person name="Detter J.C."/>
            <person name="Han C."/>
            <person name="Goodwin L."/>
            <person name="Land M."/>
            <person name="Hauser L."/>
            <person name="Chang Y.J."/>
            <person name="Jeffries C.D."/>
            <person name="Pitluck S."/>
            <person name="Pati A."/>
            <person name="Mavromatis K."/>
            <person name="Ivanova N."/>
            <person name="Ovchinnikova G."/>
            <person name="Chen A."/>
            <person name="Palaniappan K."/>
            <person name="Chain P."/>
            <person name="Rohde M."/>
            <person name="Bristow J."/>
            <person name="Eisen J.A."/>
            <person name="Markowitz V."/>
            <person name="Hugenholtz P."/>
            <person name="Kyrpides N.C."/>
            <person name="Klenk H.P."/>
        </authorList>
    </citation>
    <scope>NUCLEOTIDE SEQUENCE [LARGE SCALE GENOMIC DNA]</scope>
    <source>
        <strain evidence="10">DSM 12940 / JCM 11049 / AX-2</strain>
    </source>
</reference>
<feature type="transmembrane region" description="Helical" evidence="7">
    <location>
        <begin position="75"/>
        <end position="96"/>
    </location>
</feature>
<feature type="transmembrane region" description="Helical" evidence="7">
    <location>
        <begin position="37"/>
        <end position="55"/>
    </location>
</feature>
<dbReference type="GeneID" id="8384517"/>
<feature type="transmembrane region" description="Helical" evidence="7">
    <location>
        <begin position="329"/>
        <end position="354"/>
    </location>
</feature>
<name>C7NUN3_HALUD</name>
<evidence type="ECO:0000256" key="3">
    <source>
        <dbReference type="ARBA" id="ARBA00022692"/>
    </source>
</evidence>
<gene>
    <name evidence="9" type="ordered locus">Huta_2223</name>
</gene>
<dbReference type="KEGG" id="hut:Huta_2223"/>
<dbReference type="EC" id="1.6.99.5" evidence="9"/>
<sequence>MTETPLAMAPLLALFAGIFATYLVGRIDHDRASEASGIVAVTAVLAALVGTWTLWTRSLPIEYAIGGAGVGVQVTALSIFLSVVACLLGLAVTVYTIAGTDDEGATELYDPLLLAAVAGVVGIGFAADLFSLYVFFEVMAVATYALVPFAVSRATAVEAGFKYVVLNTVGSLLAIFGVSLVYAETGGTLAFGGVAEALAGTTEVATAAVLFLVVGFGVKAAIVPLHTWVPDAYAESPASASALLAGLATPAAAVAMGKALSVFPGAIPVGLLLVVFGAITMTVGNFLALGQRDLKRLLAYSSIPHVGYVVFGFGIGFHGGFGVAVDGALFHVLANAFMKGGAFLAVGAIGYRLASRDVANPRHLDDLAGIGYRMPVAAGAIAVAVLALAGVPPLAGFWGKLLIVVGGAEVSGWLGVALALLVIGNSFLSLGYYLPVLRSLFASPDDAVGSAARTPTLLALPILALTAGTILLGIVPSVGFDLVEPATDVLLSGVTP</sequence>
<dbReference type="AlphaFoldDB" id="C7NUN3"/>
<feature type="transmembrane region" description="Helical" evidence="7">
    <location>
        <begin position="455"/>
        <end position="475"/>
    </location>
</feature>
<dbReference type="RefSeq" id="WP_015789960.1">
    <property type="nucleotide sequence ID" value="NC_013158.1"/>
</dbReference>
<dbReference type="GO" id="GO:0042773">
    <property type="term" value="P:ATP synthesis coupled electron transport"/>
    <property type="evidence" value="ECO:0007669"/>
    <property type="project" value="InterPro"/>
</dbReference>
<evidence type="ECO:0000256" key="7">
    <source>
        <dbReference type="SAM" id="Phobius"/>
    </source>
</evidence>
<dbReference type="eggNOG" id="arCOG01537">
    <property type="taxonomic scope" value="Archaea"/>
</dbReference>
<feature type="transmembrane region" description="Helical" evidence="7">
    <location>
        <begin position="108"/>
        <end position="127"/>
    </location>
</feature>
<keyword evidence="2" id="KW-1003">Cell membrane</keyword>
<keyword evidence="5 9" id="KW-0560">Oxidoreductase</keyword>
<dbReference type="InterPro" id="IPR003918">
    <property type="entry name" value="NADH_UbQ_OxRdtase"/>
</dbReference>
<feature type="transmembrane region" description="Helical" evidence="7">
    <location>
        <begin position="375"/>
        <end position="398"/>
    </location>
</feature>
<dbReference type="GO" id="GO:0005886">
    <property type="term" value="C:plasma membrane"/>
    <property type="evidence" value="ECO:0007669"/>
    <property type="project" value="UniProtKB-SubCell"/>
</dbReference>
<keyword evidence="3 7" id="KW-0812">Transmembrane</keyword>
<keyword evidence="6 7" id="KW-0472">Membrane</keyword>
<feature type="transmembrane region" description="Helical" evidence="7">
    <location>
        <begin position="266"/>
        <end position="290"/>
    </location>
</feature>
<dbReference type="GO" id="GO:0008137">
    <property type="term" value="F:NADH dehydrogenase (ubiquinone) activity"/>
    <property type="evidence" value="ECO:0007669"/>
    <property type="project" value="InterPro"/>
</dbReference>
<keyword evidence="10" id="KW-1185">Reference proteome</keyword>
<evidence type="ECO:0000256" key="2">
    <source>
        <dbReference type="ARBA" id="ARBA00022475"/>
    </source>
</evidence>
<dbReference type="Proteomes" id="UP000002071">
    <property type="component" value="Chromosome"/>
</dbReference>
<dbReference type="GO" id="GO:0016491">
    <property type="term" value="F:oxidoreductase activity"/>
    <property type="evidence" value="ECO:0007669"/>
    <property type="project" value="UniProtKB-KW"/>
</dbReference>
<evidence type="ECO:0000259" key="8">
    <source>
        <dbReference type="Pfam" id="PF00361"/>
    </source>
</evidence>
<dbReference type="OrthoDB" id="101192at2157"/>
<feature type="transmembrane region" description="Helical" evidence="7">
    <location>
        <begin position="163"/>
        <end position="184"/>
    </location>
</feature>
<evidence type="ECO:0000313" key="10">
    <source>
        <dbReference type="Proteomes" id="UP000002071"/>
    </source>
</evidence>
<dbReference type="PANTHER" id="PTHR42682">
    <property type="entry name" value="HYDROGENASE-4 COMPONENT F"/>
    <property type="match status" value="1"/>
</dbReference>
<proteinExistence type="predicted"/>
<evidence type="ECO:0000256" key="1">
    <source>
        <dbReference type="ARBA" id="ARBA00004651"/>
    </source>
</evidence>
<dbReference type="STRING" id="519442.Huta_2223"/>
<feature type="transmembrane region" description="Helical" evidence="7">
    <location>
        <begin position="6"/>
        <end position="25"/>
    </location>
</feature>
<organism evidence="9 10">
    <name type="scientific">Halorhabdus utahensis (strain DSM 12940 / JCM 11049 / AX-2)</name>
    <dbReference type="NCBI Taxonomy" id="519442"/>
    <lineage>
        <taxon>Archaea</taxon>
        <taxon>Methanobacteriati</taxon>
        <taxon>Methanobacteriota</taxon>
        <taxon>Stenosarchaea group</taxon>
        <taxon>Halobacteria</taxon>
        <taxon>Halobacteriales</taxon>
        <taxon>Haloarculaceae</taxon>
        <taxon>Halorhabdus</taxon>
    </lineage>
</organism>
<feature type="transmembrane region" description="Helical" evidence="7">
    <location>
        <begin position="204"/>
        <end position="229"/>
    </location>
</feature>
<feature type="transmembrane region" description="Helical" evidence="7">
    <location>
        <begin position="410"/>
        <end position="434"/>
    </location>
</feature>
<evidence type="ECO:0000256" key="6">
    <source>
        <dbReference type="ARBA" id="ARBA00023136"/>
    </source>
</evidence>
<evidence type="ECO:0000256" key="5">
    <source>
        <dbReference type="ARBA" id="ARBA00023002"/>
    </source>
</evidence>
<dbReference type="PRINTS" id="PR01437">
    <property type="entry name" value="NUOXDRDTASE4"/>
</dbReference>
<feature type="transmembrane region" description="Helical" evidence="7">
    <location>
        <begin position="297"/>
        <end position="317"/>
    </location>
</feature>
<accession>C7NUN3</accession>
<evidence type="ECO:0000313" key="9">
    <source>
        <dbReference type="EMBL" id="ACV12390.1"/>
    </source>
</evidence>
<dbReference type="InterPro" id="IPR001750">
    <property type="entry name" value="ND/Mrp_TM"/>
</dbReference>
<dbReference type="EMBL" id="CP001687">
    <property type="protein sequence ID" value="ACV12390.1"/>
    <property type="molecule type" value="Genomic_DNA"/>
</dbReference>
<comment type="subcellular location">
    <subcellularLocation>
        <location evidence="1">Cell membrane</location>
        <topology evidence="1">Multi-pass membrane protein</topology>
    </subcellularLocation>
</comment>
<dbReference type="PANTHER" id="PTHR42682:SF4">
    <property type="entry name" value="NADH-UBIQUINONE_PLASTOQUINONE"/>
    <property type="match status" value="1"/>
</dbReference>
<protein>
    <submittedName>
        <fullName evidence="9">NADH dehydrogenase (Quinone)</fullName>
        <ecNumber evidence="9">1.6.99.5</ecNumber>
    </submittedName>
</protein>
<evidence type="ECO:0000256" key="4">
    <source>
        <dbReference type="ARBA" id="ARBA00022989"/>
    </source>
</evidence>
<dbReference type="InterPro" id="IPR052175">
    <property type="entry name" value="ComplexI-like_HydComp"/>
</dbReference>
<feature type="transmembrane region" description="Helical" evidence="7">
    <location>
        <begin position="133"/>
        <end position="151"/>
    </location>
</feature>
<dbReference type="HOGENOM" id="CLU_007100_9_2_2"/>